<proteinExistence type="predicted"/>
<evidence type="ECO:0000313" key="2">
    <source>
        <dbReference type="Proteomes" id="UP000664521"/>
    </source>
</evidence>
<protein>
    <submittedName>
        <fullName evidence="1">Uncharacterized protein</fullName>
    </submittedName>
</protein>
<accession>A0A8H3FKN6</accession>
<organism evidence="1 2">
    <name type="scientific">Heterodermia speciosa</name>
    <dbReference type="NCBI Taxonomy" id="116794"/>
    <lineage>
        <taxon>Eukaryota</taxon>
        <taxon>Fungi</taxon>
        <taxon>Dikarya</taxon>
        <taxon>Ascomycota</taxon>
        <taxon>Pezizomycotina</taxon>
        <taxon>Lecanoromycetes</taxon>
        <taxon>OSLEUM clade</taxon>
        <taxon>Lecanoromycetidae</taxon>
        <taxon>Caliciales</taxon>
        <taxon>Physciaceae</taxon>
        <taxon>Heterodermia</taxon>
    </lineage>
</organism>
<keyword evidence="2" id="KW-1185">Reference proteome</keyword>
<dbReference type="AlphaFoldDB" id="A0A8H3FKN6"/>
<comment type="caution">
    <text evidence="1">The sequence shown here is derived from an EMBL/GenBank/DDBJ whole genome shotgun (WGS) entry which is preliminary data.</text>
</comment>
<gene>
    <name evidence="1" type="ORF">HETSPECPRED_005854</name>
</gene>
<reference evidence="1" key="1">
    <citation type="submission" date="2021-03" db="EMBL/GenBank/DDBJ databases">
        <authorList>
            <person name="Tagirdzhanova G."/>
        </authorList>
    </citation>
    <scope>NUCLEOTIDE SEQUENCE</scope>
</reference>
<sequence length="170" mass="20032">MPISPVKKRPRCDSLERFLYDEPYKNYVKATFHPIERAPRPWALDAPPPIFDHEALTSEIIEHIYHYSNWRLKCRRVSPRSKPFLEKFKETAKETITAPTDMLKIKLAAWNYTLRSGTILKKEPSFEEKEAFEALQDLTIFRYSAHYGDYLSEECLTLREQAMAFTIARS</sequence>
<dbReference type="EMBL" id="CAJPDS010000038">
    <property type="protein sequence ID" value="CAF9925500.1"/>
    <property type="molecule type" value="Genomic_DNA"/>
</dbReference>
<name>A0A8H3FKN6_9LECA</name>
<dbReference type="OrthoDB" id="5415348at2759"/>
<evidence type="ECO:0000313" key="1">
    <source>
        <dbReference type="EMBL" id="CAF9925500.1"/>
    </source>
</evidence>
<dbReference type="Proteomes" id="UP000664521">
    <property type="component" value="Unassembled WGS sequence"/>
</dbReference>